<organism evidence="1 2">
    <name type="scientific">Helicobacter trogontum</name>
    <dbReference type="NCBI Taxonomy" id="50960"/>
    <lineage>
        <taxon>Bacteria</taxon>
        <taxon>Pseudomonadati</taxon>
        <taxon>Campylobacterota</taxon>
        <taxon>Epsilonproteobacteria</taxon>
        <taxon>Campylobacterales</taxon>
        <taxon>Helicobacteraceae</taxon>
        <taxon>Helicobacter</taxon>
    </lineage>
</organism>
<dbReference type="RefSeq" id="WP_034346692.1">
    <property type="nucleotide sequence ID" value="NZ_FZNG01000071.1"/>
</dbReference>
<gene>
    <name evidence="1" type="ORF">LS81_010490</name>
</gene>
<sequence length="211" mass="24646">MFNPKIYLILILFCNLLLAKEGFNPYQEYKWGAKSTPKEFADPIYWIYDFVYLNAYTKSLNTPTKEQIAKILNSIQNQTMEQILLIYPKSSSFVYPNSIIHSCIILGAKHDMESKKQSILCSTKYWLKLTQDFFKTIKDYPQDICRIYDEIFVDENNAFPEVNIAGIIGSLINHKEIQEYKDSKPLLSVLKVELEKILSITQANRCFKKDK</sequence>
<evidence type="ECO:0000313" key="1">
    <source>
        <dbReference type="EMBL" id="TLD79686.1"/>
    </source>
</evidence>
<comment type="caution">
    <text evidence="1">The sequence shown here is derived from an EMBL/GenBank/DDBJ whole genome shotgun (WGS) entry which is preliminary data.</text>
</comment>
<accession>A0A4U8S274</accession>
<proteinExistence type="predicted"/>
<dbReference type="Proteomes" id="UP000029878">
    <property type="component" value="Unassembled WGS sequence"/>
</dbReference>
<dbReference type="AlphaFoldDB" id="A0A4U8S274"/>
<protein>
    <submittedName>
        <fullName evidence="1">Uncharacterized protein</fullName>
    </submittedName>
</protein>
<evidence type="ECO:0000313" key="2">
    <source>
        <dbReference type="Proteomes" id="UP000029878"/>
    </source>
</evidence>
<reference evidence="1 2" key="1">
    <citation type="journal article" date="2014" name="Genome Announc.">
        <title>Draft genome sequences of eight enterohepatic helicobacter species isolated from both laboratory and wild rodents.</title>
        <authorList>
            <person name="Sheh A."/>
            <person name="Shen Z."/>
            <person name="Fox J.G."/>
        </authorList>
    </citation>
    <scope>NUCLEOTIDE SEQUENCE [LARGE SCALE GENOMIC DNA]</scope>
    <source>
        <strain evidence="1 2">ATCC 700114</strain>
    </source>
</reference>
<name>A0A4U8S274_9HELI</name>
<dbReference type="EMBL" id="JRPL02000058">
    <property type="protein sequence ID" value="TLD79686.1"/>
    <property type="molecule type" value="Genomic_DNA"/>
</dbReference>